<evidence type="ECO:0000256" key="8">
    <source>
        <dbReference type="SAM" id="MobiDB-lite"/>
    </source>
</evidence>
<feature type="transmembrane region" description="Helical" evidence="9">
    <location>
        <begin position="172"/>
        <end position="195"/>
    </location>
</feature>
<evidence type="ECO:0000256" key="9">
    <source>
        <dbReference type="SAM" id="Phobius"/>
    </source>
</evidence>
<dbReference type="KEGG" id="dsa:Desal_2359"/>
<feature type="compositionally biased region" description="Polar residues" evidence="8">
    <location>
        <begin position="358"/>
        <end position="369"/>
    </location>
</feature>
<sequence length="570" mass="61258">MSLKIRLTLSVIAMFAIIFCMFAGTTYVAFKQKDDGLVINLAGRQRMLSQKISKEVMLYMLDSSQEHKKLVHKTEQIFSKTLAALTNSGQAPLTLNINGPAASIPKPDATVAVQLRKVDAVWNSYSNMVNKILVGSQQVAPDALSAKSLELLKEMNTAVVMLQKNAENNTRMLVYMQIGFTVLAILCVIAVLVMLRKRISSPLERLKNYALAVAGDNLDAEISGNYEAELLELKNAISDMVNTISQTIAEAVEKGELAEAASRKAEQTLVEVQQKQKEVEELVSSMESGAEEASNISNEVFESLSELAAQVEQVNRGVDVQRDRLTETATAMEEMNSTVLEVAHNASNAAESADQSRKNAQTGAQGVSRAVSSIQQIQTRITGLKETMNTLGQQADSIGHIMDVITDIADQTNLLALNAAIEAARAGEAGRGFAVVADEVRKLAEKTMDATKEVETAISGIQANAKENINAVELAAGDITESTDAASESKKFMDEIVDIVDETAGLIQSIAAASEQQSATSEEINRALGDISTVASETAQGMNTSADALQEISDNVERLNSVVQQLAVSK</sequence>
<feature type="domain" description="Methyl-accepting transducer" evidence="10">
    <location>
        <begin position="296"/>
        <end position="532"/>
    </location>
</feature>
<evidence type="ECO:0000313" key="12">
    <source>
        <dbReference type="EMBL" id="ACS80415.1"/>
    </source>
</evidence>
<gene>
    <name evidence="12" type="ordered locus">Desal_2359</name>
</gene>
<dbReference type="PROSITE" id="PS50885">
    <property type="entry name" value="HAMP"/>
    <property type="match status" value="1"/>
</dbReference>
<dbReference type="Proteomes" id="UP000002601">
    <property type="component" value="Chromosome"/>
</dbReference>
<dbReference type="GO" id="GO:0006935">
    <property type="term" value="P:chemotaxis"/>
    <property type="evidence" value="ECO:0007669"/>
    <property type="project" value="InterPro"/>
</dbReference>
<comment type="similarity">
    <text evidence="6">Belongs to the methyl-accepting chemotaxis (MCP) protein family.</text>
</comment>
<evidence type="ECO:0000256" key="4">
    <source>
        <dbReference type="ARBA" id="ARBA00023136"/>
    </source>
</evidence>
<keyword evidence="2 9" id="KW-0812">Transmembrane</keyword>
<feature type="domain" description="HAMP" evidence="11">
    <location>
        <begin position="197"/>
        <end position="249"/>
    </location>
</feature>
<dbReference type="Pfam" id="PF13675">
    <property type="entry name" value="PilJ"/>
    <property type="match status" value="1"/>
</dbReference>
<dbReference type="InterPro" id="IPR003660">
    <property type="entry name" value="HAMP_dom"/>
</dbReference>
<dbReference type="GO" id="GO:0007165">
    <property type="term" value="P:signal transduction"/>
    <property type="evidence" value="ECO:0007669"/>
    <property type="project" value="UniProtKB-KW"/>
</dbReference>
<dbReference type="GO" id="GO:0016020">
    <property type="term" value="C:membrane"/>
    <property type="evidence" value="ECO:0007669"/>
    <property type="project" value="UniProtKB-SubCell"/>
</dbReference>
<dbReference type="STRING" id="526222.Desal_2359"/>
<dbReference type="EMBL" id="CP001649">
    <property type="protein sequence ID" value="ACS80415.1"/>
    <property type="molecule type" value="Genomic_DNA"/>
</dbReference>
<evidence type="ECO:0000256" key="6">
    <source>
        <dbReference type="ARBA" id="ARBA00029447"/>
    </source>
</evidence>
<dbReference type="PANTHER" id="PTHR32089:SF112">
    <property type="entry name" value="LYSOZYME-LIKE PROTEIN-RELATED"/>
    <property type="match status" value="1"/>
</dbReference>
<dbReference type="HOGENOM" id="CLU_000445_107_27_7"/>
<dbReference type="PANTHER" id="PTHR32089">
    <property type="entry name" value="METHYL-ACCEPTING CHEMOTAXIS PROTEIN MCPB"/>
    <property type="match status" value="1"/>
</dbReference>
<dbReference type="OrthoDB" id="9765238at2"/>
<organism evidence="12 13">
    <name type="scientific">Maridesulfovibrio salexigens (strain ATCC 14822 / DSM 2638 / NCIMB 8403 / VKM B-1763)</name>
    <name type="common">Desulfovibrio salexigens</name>
    <dbReference type="NCBI Taxonomy" id="526222"/>
    <lineage>
        <taxon>Bacteria</taxon>
        <taxon>Pseudomonadati</taxon>
        <taxon>Thermodesulfobacteriota</taxon>
        <taxon>Desulfovibrionia</taxon>
        <taxon>Desulfovibrionales</taxon>
        <taxon>Desulfovibrionaceae</taxon>
        <taxon>Maridesulfovibrio</taxon>
    </lineage>
</organism>
<comment type="subcellular location">
    <subcellularLocation>
        <location evidence="1">Membrane</location>
        <topology evidence="1">Multi-pass membrane protein</topology>
    </subcellularLocation>
</comment>
<dbReference type="FunFam" id="1.10.287.950:FF:000001">
    <property type="entry name" value="Methyl-accepting chemotaxis sensory transducer"/>
    <property type="match status" value="1"/>
</dbReference>
<dbReference type="eggNOG" id="COG0840">
    <property type="taxonomic scope" value="Bacteria"/>
</dbReference>
<evidence type="ECO:0000256" key="5">
    <source>
        <dbReference type="ARBA" id="ARBA00023224"/>
    </source>
</evidence>
<dbReference type="PRINTS" id="PR00260">
    <property type="entry name" value="CHEMTRNSDUCR"/>
</dbReference>
<dbReference type="AlphaFoldDB" id="C6BXA9"/>
<dbReference type="SMART" id="SM00283">
    <property type="entry name" value="MA"/>
    <property type="match status" value="1"/>
</dbReference>
<proteinExistence type="inferred from homology"/>
<evidence type="ECO:0000313" key="13">
    <source>
        <dbReference type="Proteomes" id="UP000002601"/>
    </source>
</evidence>
<dbReference type="Gene3D" id="1.10.287.950">
    <property type="entry name" value="Methyl-accepting chemotaxis protein"/>
    <property type="match status" value="1"/>
</dbReference>
<evidence type="ECO:0000259" key="10">
    <source>
        <dbReference type="PROSITE" id="PS50111"/>
    </source>
</evidence>
<dbReference type="InterPro" id="IPR029095">
    <property type="entry name" value="NarX-like_N"/>
</dbReference>
<keyword evidence="5 7" id="KW-0807">Transducer</keyword>
<evidence type="ECO:0000256" key="2">
    <source>
        <dbReference type="ARBA" id="ARBA00022692"/>
    </source>
</evidence>
<dbReference type="Gene3D" id="6.10.340.10">
    <property type="match status" value="1"/>
</dbReference>
<evidence type="ECO:0000256" key="3">
    <source>
        <dbReference type="ARBA" id="ARBA00022989"/>
    </source>
</evidence>
<reference evidence="12 13" key="1">
    <citation type="submission" date="2009-06" db="EMBL/GenBank/DDBJ databases">
        <title>Complete sequence of Desulfovibrio salexigens DSM 2638.</title>
        <authorList>
            <consortium name="US DOE Joint Genome Institute"/>
            <person name="Lucas S."/>
            <person name="Copeland A."/>
            <person name="Lapidus A."/>
            <person name="Glavina del Rio T."/>
            <person name="Tice H."/>
            <person name="Bruce D."/>
            <person name="Goodwin L."/>
            <person name="Pitluck S."/>
            <person name="Munk A.C."/>
            <person name="Brettin T."/>
            <person name="Detter J.C."/>
            <person name="Han C."/>
            <person name="Tapia R."/>
            <person name="Larimer F."/>
            <person name="Land M."/>
            <person name="Hauser L."/>
            <person name="Kyrpides N."/>
            <person name="Anderson I."/>
            <person name="Wall J.D."/>
            <person name="Arkin A.P."/>
            <person name="Dehal P."/>
            <person name="Chivian D."/>
            <person name="Giles B."/>
            <person name="Hazen T.C."/>
        </authorList>
    </citation>
    <scope>NUCLEOTIDE SEQUENCE [LARGE SCALE GENOMIC DNA]</scope>
    <source>
        <strain evidence="13">ATCC 14822 / DSM 2638 / NCIMB 8403 / VKM B-1763</strain>
    </source>
</reference>
<dbReference type="RefSeq" id="WP_015852231.1">
    <property type="nucleotide sequence ID" value="NC_012881.1"/>
</dbReference>
<feature type="region of interest" description="Disordered" evidence="8">
    <location>
        <begin position="347"/>
        <end position="369"/>
    </location>
</feature>
<dbReference type="Pfam" id="PF00015">
    <property type="entry name" value="MCPsignal"/>
    <property type="match status" value="1"/>
</dbReference>
<dbReference type="CDD" id="cd11386">
    <property type="entry name" value="MCP_signal"/>
    <property type="match status" value="1"/>
</dbReference>
<dbReference type="SUPFAM" id="SSF58104">
    <property type="entry name" value="Methyl-accepting chemotaxis protein (MCP) signaling domain"/>
    <property type="match status" value="1"/>
</dbReference>
<dbReference type="InterPro" id="IPR004089">
    <property type="entry name" value="MCPsignal_dom"/>
</dbReference>
<dbReference type="GO" id="GO:0004888">
    <property type="term" value="F:transmembrane signaling receptor activity"/>
    <property type="evidence" value="ECO:0007669"/>
    <property type="project" value="InterPro"/>
</dbReference>
<dbReference type="SMART" id="SM00304">
    <property type="entry name" value="HAMP"/>
    <property type="match status" value="1"/>
</dbReference>
<evidence type="ECO:0000259" key="11">
    <source>
        <dbReference type="PROSITE" id="PS50885"/>
    </source>
</evidence>
<keyword evidence="3 9" id="KW-1133">Transmembrane helix</keyword>
<dbReference type="InterPro" id="IPR004090">
    <property type="entry name" value="Chemotax_Me-accpt_rcpt"/>
</dbReference>
<evidence type="ECO:0000256" key="1">
    <source>
        <dbReference type="ARBA" id="ARBA00004141"/>
    </source>
</evidence>
<dbReference type="PROSITE" id="PS50111">
    <property type="entry name" value="CHEMOTAXIS_TRANSDUC_2"/>
    <property type="match status" value="1"/>
</dbReference>
<keyword evidence="13" id="KW-1185">Reference proteome</keyword>
<name>C6BXA9_MARSD</name>
<feature type="transmembrane region" description="Helical" evidence="9">
    <location>
        <begin position="7"/>
        <end position="30"/>
    </location>
</feature>
<keyword evidence="4 9" id="KW-0472">Membrane</keyword>
<protein>
    <submittedName>
        <fullName evidence="12">Methyl-accepting chemotaxis sensory transducer</fullName>
    </submittedName>
</protein>
<accession>C6BXA9</accession>
<evidence type="ECO:0000256" key="7">
    <source>
        <dbReference type="PROSITE-ProRule" id="PRU00284"/>
    </source>
</evidence>